<proteinExistence type="predicted"/>
<reference evidence="2 3" key="1">
    <citation type="submission" date="2022-11" db="EMBL/GenBank/DDBJ databases">
        <title>Minimal conservation of predation-associated metabolite biosynthetic gene clusters underscores biosynthetic potential of Myxococcota including descriptions for ten novel species: Archangium lansinium sp. nov., Myxococcus landrumus sp. nov., Nannocystis bai.</title>
        <authorList>
            <person name="Ahearne A."/>
            <person name="Stevens C."/>
            <person name="Dowd S."/>
        </authorList>
    </citation>
    <scope>NUCLEOTIDE SEQUENCE [LARGE SCALE GENOMIC DNA]</scope>
    <source>
        <strain evidence="2 3">NCELM</strain>
    </source>
</reference>
<evidence type="ECO:0000256" key="1">
    <source>
        <dbReference type="SAM" id="Phobius"/>
    </source>
</evidence>
<accession>A0ABT5BQA0</accession>
<evidence type="ECO:0000313" key="3">
    <source>
        <dbReference type="Proteomes" id="UP001217838"/>
    </source>
</evidence>
<comment type="caution">
    <text evidence="2">The sequence shown here is derived from an EMBL/GenBank/DDBJ whole genome shotgun (WGS) entry which is preliminary data.</text>
</comment>
<organism evidence="2 3">
    <name type="scientific">Nannocystis radixulma</name>
    <dbReference type="NCBI Taxonomy" id="2995305"/>
    <lineage>
        <taxon>Bacteria</taxon>
        <taxon>Pseudomonadati</taxon>
        <taxon>Myxococcota</taxon>
        <taxon>Polyangia</taxon>
        <taxon>Nannocystales</taxon>
        <taxon>Nannocystaceae</taxon>
        <taxon>Nannocystis</taxon>
    </lineage>
</organism>
<keyword evidence="3" id="KW-1185">Reference proteome</keyword>
<protein>
    <submittedName>
        <fullName evidence="2">Uncharacterized protein</fullName>
    </submittedName>
</protein>
<dbReference type="RefSeq" id="WP_272011183.1">
    <property type="nucleotide sequence ID" value="NZ_JAQNDN010000028.1"/>
</dbReference>
<dbReference type="EMBL" id="JAQNDN010000028">
    <property type="protein sequence ID" value="MDC0675734.1"/>
    <property type="molecule type" value="Genomic_DNA"/>
</dbReference>
<dbReference type="InterPro" id="IPR029058">
    <property type="entry name" value="AB_hydrolase_fold"/>
</dbReference>
<name>A0ABT5BQA0_9BACT</name>
<dbReference type="SUPFAM" id="SSF53474">
    <property type="entry name" value="alpha/beta-Hydrolases"/>
    <property type="match status" value="1"/>
</dbReference>
<keyword evidence="1" id="KW-0472">Membrane</keyword>
<evidence type="ECO:0000313" key="2">
    <source>
        <dbReference type="EMBL" id="MDC0675734.1"/>
    </source>
</evidence>
<keyword evidence="1" id="KW-1133">Transmembrane helix</keyword>
<feature type="transmembrane region" description="Helical" evidence="1">
    <location>
        <begin position="127"/>
        <end position="148"/>
    </location>
</feature>
<dbReference type="Proteomes" id="UP001217838">
    <property type="component" value="Unassembled WGS sequence"/>
</dbReference>
<dbReference type="Gene3D" id="3.40.50.1820">
    <property type="entry name" value="alpha/beta hydrolase"/>
    <property type="match status" value="1"/>
</dbReference>
<sequence>MTELTLKGWDLTGLSGTGRDIQLPPEDYTLWEFSNGSQPGGMAWVFYAKGKTSLTKPVILSDGFHAGETVLADMWKGMELGEYPFVSQLRARGHDVIILGYKDCTASILDNAEIAQQCLMRTIAERVGGFPLTVGGFSMGGLITRLMLAKMETQRMMHETSTYICYDSPHHGAWMPIAMQALAHRLILAAPEMSEMINSPAAKQLLRYHIETMTDNTDPSPLRQEFLDVLSRFGDWPQLPRLLAVANGAVKADNTVQDGIVVLKSEGKFNGTLYQQLTGDRQLVAEFPNIVPIPTKVHTSGLPAADAVAGGTLRTFGLAAEKLREAGATVDCRKETTSFVPTASALAVKNRDIWADLNADLSMITPDDTPFDDFKISSQNTLHTSITEELGSWIVERLPR</sequence>
<keyword evidence="1" id="KW-0812">Transmembrane</keyword>
<gene>
    <name evidence="2" type="ORF">POL58_48850</name>
</gene>